<dbReference type="RefSeq" id="WP_240579578.1">
    <property type="nucleotide sequence ID" value="NZ_JAPHAV010000025.1"/>
</dbReference>
<name>A0ABT3QUJ5_9HYPH</name>
<reference evidence="1 2" key="1">
    <citation type="submission" date="2022-11" db="EMBL/GenBank/DDBJ databases">
        <title>Brucella sp. YY2X, whole genome shotgun sequencing project.</title>
        <authorList>
            <person name="Yang Y."/>
        </authorList>
    </citation>
    <scope>NUCLEOTIDE SEQUENCE [LARGE SCALE GENOMIC DNA]</scope>
    <source>
        <strain evidence="1 2">YY2X</strain>
    </source>
</reference>
<proteinExistence type="predicted"/>
<protein>
    <submittedName>
        <fullName evidence="1">Uncharacterized protein</fullName>
    </submittedName>
</protein>
<sequence>MLSLLIYENDAEFCRAHQGPAAIPSSKVLVIINTMIRNNETWNAETLQTA</sequence>
<dbReference type="EMBL" id="JAPHAV010000025">
    <property type="protein sequence ID" value="MCX2699309.1"/>
    <property type="molecule type" value="Genomic_DNA"/>
</dbReference>
<gene>
    <name evidence="1" type="ORF">OPR82_21635</name>
</gene>
<comment type="caution">
    <text evidence="1">The sequence shown here is derived from an EMBL/GenBank/DDBJ whole genome shotgun (WGS) entry which is preliminary data.</text>
</comment>
<evidence type="ECO:0000313" key="1">
    <source>
        <dbReference type="EMBL" id="MCX2699309.1"/>
    </source>
</evidence>
<accession>A0ABT3QUJ5</accession>
<evidence type="ECO:0000313" key="2">
    <source>
        <dbReference type="Proteomes" id="UP001301216"/>
    </source>
</evidence>
<dbReference type="Proteomes" id="UP001301216">
    <property type="component" value="Unassembled WGS sequence"/>
</dbReference>
<keyword evidence="2" id="KW-1185">Reference proteome</keyword>
<organism evidence="1 2">
    <name type="scientific">Ochrobactrum chromiisoli</name>
    <dbReference type="NCBI Taxonomy" id="2993941"/>
    <lineage>
        <taxon>Bacteria</taxon>
        <taxon>Pseudomonadati</taxon>
        <taxon>Pseudomonadota</taxon>
        <taxon>Alphaproteobacteria</taxon>
        <taxon>Hyphomicrobiales</taxon>
        <taxon>Brucellaceae</taxon>
        <taxon>Brucella/Ochrobactrum group</taxon>
        <taxon>Ochrobactrum</taxon>
    </lineage>
</organism>